<evidence type="ECO:0000313" key="2">
    <source>
        <dbReference type="Proteomes" id="UP001501004"/>
    </source>
</evidence>
<dbReference type="CDD" id="cd00586">
    <property type="entry name" value="4HBT"/>
    <property type="match status" value="1"/>
</dbReference>
<sequence>MNLLWRTLLHFLSPIRTVRGPYEVVTTRFRVLPTDLDVNRHMNNGRYLSISDIGRFDLLRSSGLWKELRRRGWYPVVASSTISYRRSLRPWQRFEVESRFLGVDERNVYLEQRFVVGGEIYARLFVRGRFLKDAGGHVPMDELVGLLGELPDWLQVPEWLLTWGTDGALPSTKSPAPSEWD</sequence>
<reference evidence="2" key="1">
    <citation type="journal article" date="2019" name="Int. J. Syst. Evol. Microbiol.">
        <title>The Global Catalogue of Microorganisms (GCM) 10K type strain sequencing project: providing services to taxonomists for standard genome sequencing and annotation.</title>
        <authorList>
            <consortium name="The Broad Institute Genomics Platform"/>
            <consortium name="The Broad Institute Genome Sequencing Center for Infectious Disease"/>
            <person name="Wu L."/>
            <person name="Ma J."/>
        </authorList>
    </citation>
    <scope>NUCLEOTIDE SEQUENCE [LARGE SCALE GENOMIC DNA]</scope>
    <source>
        <strain evidence="2">JCM 16949</strain>
    </source>
</reference>
<dbReference type="PANTHER" id="PTHR12475:SF4">
    <property type="entry name" value="PROTEIN THEM6"/>
    <property type="match status" value="1"/>
</dbReference>
<comment type="caution">
    <text evidence="1">The sequence shown here is derived from an EMBL/GenBank/DDBJ whole genome shotgun (WGS) entry which is preliminary data.</text>
</comment>
<dbReference type="InterPro" id="IPR051490">
    <property type="entry name" value="THEM6_lcsJ_thioesterase"/>
</dbReference>
<accession>A0ABP7F8Z6</accession>
<dbReference type="Pfam" id="PF13279">
    <property type="entry name" value="4HBT_2"/>
    <property type="match status" value="1"/>
</dbReference>
<evidence type="ECO:0000313" key="1">
    <source>
        <dbReference type="EMBL" id="GAA3730806.1"/>
    </source>
</evidence>
<proteinExistence type="predicted"/>
<keyword evidence="2" id="KW-1185">Reference proteome</keyword>
<dbReference type="Gene3D" id="3.10.129.10">
    <property type="entry name" value="Hotdog Thioesterase"/>
    <property type="match status" value="1"/>
</dbReference>
<dbReference type="Proteomes" id="UP001501004">
    <property type="component" value="Unassembled WGS sequence"/>
</dbReference>
<dbReference type="EMBL" id="BAABAE010000001">
    <property type="protein sequence ID" value="GAA3730806.1"/>
    <property type="molecule type" value="Genomic_DNA"/>
</dbReference>
<organism evidence="1 2">
    <name type="scientific">Leifsonella bigeumensis</name>
    <dbReference type="NCBI Taxonomy" id="433643"/>
    <lineage>
        <taxon>Bacteria</taxon>
        <taxon>Bacillati</taxon>
        <taxon>Actinomycetota</taxon>
        <taxon>Actinomycetes</taxon>
        <taxon>Micrococcales</taxon>
        <taxon>Microbacteriaceae</taxon>
        <taxon>Leifsonella</taxon>
    </lineage>
</organism>
<dbReference type="RefSeq" id="WP_344753204.1">
    <property type="nucleotide sequence ID" value="NZ_BAABAE010000001.1"/>
</dbReference>
<dbReference type="PANTHER" id="PTHR12475">
    <property type="match status" value="1"/>
</dbReference>
<dbReference type="SUPFAM" id="SSF54637">
    <property type="entry name" value="Thioesterase/thiol ester dehydrase-isomerase"/>
    <property type="match status" value="1"/>
</dbReference>
<dbReference type="InterPro" id="IPR029069">
    <property type="entry name" value="HotDog_dom_sf"/>
</dbReference>
<name>A0ABP7F8Z6_9MICO</name>
<gene>
    <name evidence="1" type="ORF">GCM10022239_04250</name>
</gene>
<protein>
    <submittedName>
        <fullName evidence="1">Thioesterase family protein</fullName>
    </submittedName>
</protein>